<evidence type="ECO:0000256" key="5">
    <source>
        <dbReference type="ARBA" id="ARBA00022840"/>
    </source>
</evidence>
<gene>
    <name evidence="9" type="primary">rbsK</name>
    <name evidence="11" type="ORF">HYPDE_23328</name>
</gene>
<dbReference type="PANTHER" id="PTHR10584">
    <property type="entry name" value="SUGAR KINASE"/>
    <property type="match status" value="1"/>
</dbReference>
<feature type="binding site" evidence="9">
    <location>
        <begin position="40"/>
        <end position="42"/>
    </location>
    <ligand>
        <name>substrate</name>
    </ligand>
</feature>
<dbReference type="HAMAP" id="MF_01987">
    <property type="entry name" value="Ribokinase"/>
    <property type="match status" value="1"/>
</dbReference>
<organism evidence="11 12">
    <name type="scientific">Hyphomicrobium denitrificans 1NES1</name>
    <dbReference type="NCBI Taxonomy" id="670307"/>
    <lineage>
        <taxon>Bacteria</taxon>
        <taxon>Pseudomonadati</taxon>
        <taxon>Pseudomonadota</taxon>
        <taxon>Alphaproteobacteria</taxon>
        <taxon>Hyphomicrobiales</taxon>
        <taxon>Hyphomicrobiaceae</taxon>
        <taxon>Hyphomicrobium</taxon>
    </lineage>
</organism>
<dbReference type="EMBL" id="CP005587">
    <property type="protein sequence ID" value="AGK56352.1"/>
    <property type="molecule type" value="Genomic_DNA"/>
</dbReference>
<sequence>MREPRSIRSFSRSRERRTVGPFRKVKQLALMSILVIGNAVLDRSFLVDRLPYPGETMIARDSRVDCGGKGLNQAVAAARAGATVTLHAMVGDDEPGRKILAALREEQMVLPANPIRSGPTDEATVLLLPGGENSIICSAHATAHIDLQSGLTALEHFGSDDWLISQGNTDRATTEDTLLCARRRNVRTIVNPSPPLFDYTGLWPMIDILILNAGEARTLGGHDDFDLAAARMLGFGCHKIIITLGPDGARIYGSDQQRHCSVAAPEMKIADTTGAGDTCCGVMAAGLDAGLDLESAVAWGVRCATLKATRWGSLSALPSREEIDRLR</sequence>
<dbReference type="Gene3D" id="3.40.1190.20">
    <property type="match status" value="1"/>
</dbReference>
<reference evidence="11 12" key="1">
    <citation type="journal article" date="2013" name="Genome Announc.">
        <title>Genome sequences for three denitrifying bacterial strains isolated from a uranium- and nitrate-contaminated subsurface environment.</title>
        <authorList>
            <person name="Venkatramanan R."/>
            <person name="Prakash O."/>
            <person name="Woyke T."/>
            <person name="Chain P."/>
            <person name="Goodwin L.A."/>
            <person name="Watson D."/>
            <person name="Brooks S."/>
            <person name="Kostka J.E."/>
            <person name="Green S.J."/>
        </authorList>
    </citation>
    <scope>NUCLEOTIDE SEQUENCE [LARGE SCALE GENOMIC DNA]</scope>
    <source>
        <strain evidence="11 12">1NES1</strain>
    </source>
</reference>
<dbReference type="AlphaFoldDB" id="N0B2D3"/>
<keyword evidence="4 9" id="KW-0418">Kinase</keyword>
<evidence type="ECO:0000256" key="3">
    <source>
        <dbReference type="ARBA" id="ARBA00022741"/>
    </source>
</evidence>
<dbReference type="GO" id="GO:0005737">
    <property type="term" value="C:cytoplasm"/>
    <property type="evidence" value="ECO:0007669"/>
    <property type="project" value="UniProtKB-SubCell"/>
</dbReference>
<keyword evidence="12" id="KW-1185">Reference proteome</keyword>
<evidence type="ECO:0000256" key="2">
    <source>
        <dbReference type="ARBA" id="ARBA00022723"/>
    </source>
</evidence>
<comment type="pathway">
    <text evidence="9">Carbohydrate metabolism; D-ribose degradation; D-ribose 5-phosphate from beta-D-ribopyranose: step 2/2.</text>
</comment>
<dbReference type="GO" id="GO:0005524">
    <property type="term" value="F:ATP binding"/>
    <property type="evidence" value="ECO:0007669"/>
    <property type="project" value="UniProtKB-UniRule"/>
</dbReference>
<accession>N0B2D3</accession>
<feature type="binding site" evidence="9">
    <location>
        <begin position="243"/>
        <end position="248"/>
    </location>
    <ligand>
        <name>ATP</name>
        <dbReference type="ChEBI" id="CHEBI:30616"/>
    </ligand>
</feature>
<feature type="binding site" evidence="9">
    <location>
        <position position="277"/>
    </location>
    <ligand>
        <name>substrate</name>
    </ligand>
</feature>
<evidence type="ECO:0000259" key="10">
    <source>
        <dbReference type="Pfam" id="PF00294"/>
    </source>
</evidence>
<feature type="binding site" evidence="9">
    <location>
        <position position="310"/>
    </location>
    <ligand>
        <name>K(+)</name>
        <dbReference type="ChEBI" id="CHEBI:29103"/>
    </ligand>
</feature>
<keyword evidence="7 9" id="KW-0630">Potassium</keyword>
<feature type="binding site" evidence="9">
    <location>
        <position position="312"/>
    </location>
    <ligand>
        <name>K(+)</name>
        <dbReference type="ChEBI" id="CHEBI:29103"/>
    </ligand>
</feature>
<feature type="binding site" evidence="9">
    <location>
        <position position="307"/>
    </location>
    <ligand>
        <name>K(+)</name>
        <dbReference type="ChEBI" id="CHEBI:29103"/>
    </ligand>
</feature>
<evidence type="ECO:0000313" key="12">
    <source>
        <dbReference type="Proteomes" id="UP000005952"/>
    </source>
</evidence>
<comment type="cofactor">
    <cofactor evidence="9">
        <name>Mg(2+)</name>
        <dbReference type="ChEBI" id="CHEBI:18420"/>
    </cofactor>
    <text evidence="9">Requires a divalent cation, most likely magnesium in vivo, as an electrophilic catalyst to aid phosphoryl group transfer. It is the chelate of the metal and the nucleotide that is the actual substrate.</text>
</comment>
<evidence type="ECO:0000313" key="11">
    <source>
        <dbReference type="EMBL" id="AGK56352.1"/>
    </source>
</evidence>
<feature type="binding site" evidence="9">
    <location>
        <position position="273"/>
    </location>
    <ligand>
        <name>K(+)</name>
        <dbReference type="ChEBI" id="CHEBI:29103"/>
    </ligand>
</feature>
<keyword evidence="6 9" id="KW-0460">Magnesium</keyword>
<dbReference type="InterPro" id="IPR002139">
    <property type="entry name" value="Ribo/fructo_kinase"/>
</dbReference>
<feature type="binding site" evidence="9">
    <location>
        <begin position="68"/>
        <end position="72"/>
    </location>
    <ligand>
        <name>substrate</name>
    </ligand>
</feature>
<comment type="activity regulation">
    <text evidence="9">Activated by a monovalent cation that binds near, but not in, the active site. The most likely occupant of the site in vivo is potassium. Ion binding induces a conformational change that may alter substrate affinity.</text>
</comment>
<evidence type="ECO:0000256" key="6">
    <source>
        <dbReference type="ARBA" id="ARBA00022842"/>
    </source>
</evidence>
<dbReference type="eggNOG" id="COG0524">
    <property type="taxonomic scope" value="Bacteria"/>
</dbReference>
<comment type="function">
    <text evidence="9">Catalyzes the phosphorylation of ribose at O-5 in a reaction requiring ATP and magnesium. The resulting D-ribose-5-phosphate can then be used either for sythesis of nucleotides, histidine, and tryptophan, or as a component of the pentose phosphate pathway.</text>
</comment>
<keyword evidence="8 9" id="KW-0119">Carbohydrate metabolism</keyword>
<dbReference type="PANTHER" id="PTHR10584:SF166">
    <property type="entry name" value="RIBOKINASE"/>
    <property type="match status" value="1"/>
</dbReference>
<dbReference type="GO" id="GO:0004747">
    <property type="term" value="F:ribokinase activity"/>
    <property type="evidence" value="ECO:0007669"/>
    <property type="project" value="UniProtKB-UniRule"/>
</dbReference>
<feature type="domain" description="Carbohydrate kinase PfkB" evidence="10">
    <location>
        <begin position="32"/>
        <end position="318"/>
    </location>
</feature>
<comment type="similarity">
    <text evidence="9">Belongs to the carbohydrate kinase PfkB family. Ribokinase subfamily.</text>
</comment>
<comment type="subcellular location">
    <subcellularLocation>
        <location evidence="9">Cytoplasm</location>
    </subcellularLocation>
</comment>
<keyword evidence="5 9" id="KW-0067">ATP-binding</keyword>
<dbReference type="InterPro" id="IPR029056">
    <property type="entry name" value="Ribokinase-like"/>
</dbReference>
<proteinExistence type="inferred from homology"/>
<dbReference type="SUPFAM" id="SSF53613">
    <property type="entry name" value="Ribokinase-like"/>
    <property type="match status" value="1"/>
</dbReference>
<keyword evidence="1 9" id="KW-0808">Transferase</keyword>
<feature type="binding site" evidence="9">
    <location>
        <position position="271"/>
    </location>
    <ligand>
        <name>K(+)</name>
        <dbReference type="ChEBI" id="CHEBI:29103"/>
    </ligand>
</feature>
<dbReference type="STRING" id="670307.HYPDE_23328"/>
<feature type="binding site" evidence="9">
    <location>
        <begin position="276"/>
        <end position="277"/>
    </location>
    <ligand>
        <name>ATP</name>
        <dbReference type="ChEBI" id="CHEBI:30616"/>
    </ligand>
</feature>
<dbReference type="UniPathway" id="UPA00916">
    <property type="reaction ID" value="UER00889"/>
</dbReference>
<comment type="subunit">
    <text evidence="9">Homodimer.</text>
</comment>
<comment type="caution">
    <text evidence="9">Lacks conserved residue(s) required for the propagation of feature annotation.</text>
</comment>
<feature type="binding site" evidence="9">
    <location>
        <position position="212"/>
    </location>
    <ligand>
        <name>ATP</name>
        <dbReference type="ChEBI" id="CHEBI:30616"/>
    </ligand>
</feature>
<comment type="catalytic activity">
    <reaction evidence="9">
        <text>D-ribose + ATP = D-ribose 5-phosphate + ADP + H(+)</text>
        <dbReference type="Rhea" id="RHEA:13697"/>
        <dbReference type="ChEBI" id="CHEBI:15378"/>
        <dbReference type="ChEBI" id="CHEBI:30616"/>
        <dbReference type="ChEBI" id="CHEBI:47013"/>
        <dbReference type="ChEBI" id="CHEBI:78346"/>
        <dbReference type="ChEBI" id="CHEBI:456216"/>
        <dbReference type="EC" id="2.7.1.15"/>
    </reaction>
</comment>
<dbReference type="InterPro" id="IPR011877">
    <property type="entry name" value="Ribokinase"/>
</dbReference>
<dbReference type="GO" id="GO:0019303">
    <property type="term" value="P:D-ribose catabolic process"/>
    <property type="evidence" value="ECO:0007669"/>
    <property type="project" value="UniProtKB-UniRule"/>
</dbReference>
<keyword evidence="2 9" id="KW-0479">Metal-binding</keyword>
<dbReference type="HOGENOM" id="CLU_027634_2_1_5"/>
<dbReference type="EC" id="2.7.1.15" evidence="9"/>
<evidence type="ECO:0000256" key="9">
    <source>
        <dbReference type="HAMAP-Rule" id="MF_01987"/>
    </source>
</evidence>
<feature type="active site" description="Proton acceptor" evidence="9">
    <location>
        <position position="277"/>
    </location>
</feature>
<protein>
    <recommendedName>
        <fullName evidence="9">Ribokinase</fullName>
        <shortName evidence="9">RK</shortName>
        <ecNumber evidence="9">2.7.1.15</ecNumber>
    </recommendedName>
</protein>
<name>N0B2D3_9HYPH</name>
<evidence type="ECO:0000256" key="7">
    <source>
        <dbReference type="ARBA" id="ARBA00022958"/>
    </source>
</evidence>
<evidence type="ECO:0000256" key="8">
    <source>
        <dbReference type="ARBA" id="ARBA00023277"/>
    </source>
</evidence>
<dbReference type="PRINTS" id="PR00990">
    <property type="entry name" value="RIBOKINASE"/>
</dbReference>
<dbReference type="Pfam" id="PF00294">
    <property type="entry name" value="PfkB"/>
    <property type="match status" value="1"/>
</dbReference>
<evidence type="ECO:0000256" key="4">
    <source>
        <dbReference type="ARBA" id="ARBA00022777"/>
    </source>
</evidence>
<keyword evidence="3 9" id="KW-0547">Nucleotide-binding</keyword>
<dbReference type="GO" id="GO:0046872">
    <property type="term" value="F:metal ion binding"/>
    <property type="evidence" value="ECO:0007669"/>
    <property type="project" value="UniProtKB-KW"/>
</dbReference>
<dbReference type="InterPro" id="IPR011611">
    <property type="entry name" value="PfkB_dom"/>
</dbReference>
<dbReference type="KEGG" id="hdt:HYPDE_23328"/>
<dbReference type="Proteomes" id="UP000005952">
    <property type="component" value="Chromosome"/>
</dbReference>
<evidence type="ECO:0000256" key="1">
    <source>
        <dbReference type="ARBA" id="ARBA00022679"/>
    </source>
</evidence>
<keyword evidence="9" id="KW-0963">Cytoplasm</keyword>